<dbReference type="Pfam" id="PF02021">
    <property type="entry name" value="UPF0102"/>
    <property type="match status" value="1"/>
</dbReference>
<reference evidence="3" key="1">
    <citation type="submission" date="2020-08" db="EMBL/GenBank/DDBJ databases">
        <title>Genome public.</title>
        <authorList>
            <person name="Liu C."/>
            <person name="Sun Q."/>
        </authorList>
    </citation>
    <scope>NUCLEOTIDE SEQUENCE</scope>
    <source>
        <strain evidence="3">NSJ-68</strain>
    </source>
</reference>
<dbReference type="Proteomes" id="UP000649345">
    <property type="component" value="Unassembled WGS sequence"/>
</dbReference>
<protein>
    <recommendedName>
        <fullName evidence="2">UPF0102 protein H8S44_09010</fullName>
    </recommendedName>
</protein>
<dbReference type="GO" id="GO:0003676">
    <property type="term" value="F:nucleic acid binding"/>
    <property type="evidence" value="ECO:0007669"/>
    <property type="project" value="InterPro"/>
</dbReference>
<dbReference type="HAMAP" id="MF_00048">
    <property type="entry name" value="UPF0102"/>
    <property type="match status" value="1"/>
</dbReference>
<evidence type="ECO:0000313" key="3">
    <source>
        <dbReference type="EMBL" id="MBC5659910.1"/>
    </source>
</evidence>
<dbReference type="AlphaFoldDB" id="A0A923LC64"/>
<dbReference type="SUPFAM" id="SSF52980">
    <property type="entry name" value="Restriction endonuclease-like"/>
    <property type="match status" value="1"/>
</dbReference>
<dbReference type="Gene3D" id="3.40.1350.10">
    <property type="match status" value="1"/>
</dbReference>
<sequence length="119" mass="13652">MQNRRQIGTKEEALAAAFLEKQGYQILERNFRCRLGEIDLIARDGSTLVFVEVKYRKNADFGTPAEAVNRKKQLTICKVADYYRMVHRIPDNRPCRFDVAAIQGTVIQVIRDAFPYQGG</sequence>
<dbReference type="InterPro" id="IPR011335">
    <property type="entry name" value="Restrct_endonuc-II-like"/>
</dbReference>
<gene>
    <name evidence="3" type="ORF">H8S44_09010</name>
</gene>
<dbReference type="PANTHER" id="PTHR34039">
    <property type="entry name" value="UPF0102 PROTEIN YRAN"/>
    <property type="match status" value="1"/>
</dbReference>
<keyword evidence="4" id="KW-1185">Reference proteome</keyword>
<organism evidence="3 4">
    <name type="scientific">Anaerosacchariphilus hominis</name>
    <dbReference type="NCBI Taxonomy" id="2763017"/>
    <lineage>
        <taxon>Bacteria</taxon>
        <taxon>Bacillati</taxon>
        <taxon>Bacillota</taxon>
        <taxon>Clostridia</taxon>
        <taxon>Lachnospirales</taxon>
        <taxon>Lachnospiraceae</taxon>
        <taxon>Anaerosacchariphilus</taxon>
    </lineage>
</organism>
<comment type="caution">
    <text evidence="3">The sequence shown here is derived from an EMBL/GenBank/DDBJ whole genome shotgun (WGS) entry which is preliminary data.</text>
</comment>
<dbReference type="InterPro" id="IPR003509">
    <property type="entry name" value="UPF0102_YraN-like"/>
</dbReference>
<dbReference type="NCBIfam" id="NF009150">
    <property type="entry name" value="PRK12497.1-3"/>
    <property type="match status" value="1"/>
</dbReference>
<dbReference type="NCBIfam" id="TIGR00252">
    <property type="entry name" value="YraN family protein"/>
    <property type="match status" value="1"/>
</dbReference>
<evidence type="ECO:0000313" key="4">
    <source>
        <dbReference type="Proteomes" id="UP000649345"/>
    </source>
</evidence>
<dbReference type="EMBL" id="JACOOR010000004">
    <property type="protein sequence ID" value="MBC5659910.1"/>
    <property type="molecule type" value="Genomic_DNA"/>
</dbReference>
<dbReference type="InterPro" id="IPR011856">
    <property type="entry name" value="tRNA_endonuc-like_dom_sf"/>
</dbReference>
<comment type="similarity">
    <text evidence="1 2">Belongs to the UPF0102 family.</text>
</comment>
<evidence type="ECO:0000256" key="2">
    <source>
        <dbReference type="HAMAP-Rule" id="MF_00048"/>
    </source>
</evidence>
<accession>A0A923LC64</accession>
<dbReference type="CDD" id="cd20736">
    <property type="entry name" value="PoNe_Nuclease"/>
    <property type="match status" value="1"/>
</dbReference>
<name>A0A923LC64_9FIRM</name>
<dbReference type="RefSeq" id="WP_186872204.1">
    <property type="nucleotide sequence ID" value="NZ_JACOOR010000004.1"/>
</dbReference>
<dbReference type="PANTHER" id="PTHR34039:SF1">
    <property type="entry name" value="UPF0102 PROTEIN YRAN"/>
    <property type="match status" value="1"/>
</dbReference>
<evidence type="ECO:0000256" key="1">
    <source>
        <dbReference type="ARBA" id="ARBA00006738"/>
    </source>
</evidence>
<proteinExistence type="inferred from homology"/>